<comment type="caution">
    <text evidence="2">The sequence shown here is derived from an EMBL/GenBank/DDBJ whole genome shotgun (WGS) entry which is preliminary data.</text>
</comment>
<feature type="non-terminal residue" evidence="2">
    <location>
        <position position="1"/>
    </location>
</feature>
<sequence length="533" mass="62498">SFEEYIIGFNDTPVSTVMWLDKETVTLISTFFESLQLKEIKRYDKKEKKKISVQCQNLVLEYNKYMGGVDLLDSIIGRYNINIRSRKWYHRLVYRLVYRLVDIATRKVEKQQDASTKMMNLANLRSEIVDCLCRIDQKAIKKGRPSILVDNAIEAKRNYEDFRAHLSRGPGSQPSDVHKNVEDKSSFCKRQITGTYNSNKKACKSKKPDDLEGSILENWGAGMRIEKEKFDDTRTKSMMELVRRCMQVQSATNGRRNGRVNETGQTYNNYKHKSKKLVWNESDGYSEAKLAKIMANKNGTDLEVYHKIGKKMSCGLPHGTLEACRDQIDRVMVSRKWSTSIVDVHSYRRANYNSDHFWWMKEEERKKKLSLMLQRTRKHSKRKIYGEVVVRMVMNEEVDNLEEKEVENVIDKSKNKKAAGPDGIMIELLKFSGQEMPELWKERAIVPLYKGGNKDIFIRYRGINLLNVAYQHDFKGIVKQLLQDIIIMRQLAERSYEFFITCLLFLKIEFDRVNRNKLKQALRRLEISDDLVR</sequence>
<name>A0A8K0CFP7_IGNLU</name>
<dbReference type="AlphaFoldDB" id="A0A8K0CFP7"/>
<evidence type="ECO:0000313" key="2">
    <source>
        <dbReference type="EMBL" id="KAF2886478.1"/>
    </source>
</evidence>
<feature type="domain" description="PiggyBac transposable element-derived protein" evidence="1">
    <location>
        <begin position="10"/>
        <end position="98"/>
    </location>
</feature>
<reference evidence="2" key="1">
    <citation type="submission" date="2019-08" db="EMBL/GenBank/DDBJ databases">
        <title>The genome of the North American firefly Photinus pyralis.</title>
        <authorList>
            <consortium name="Photinus pyralis genome working group"/>
            <person name="Fallon T.R."/>
            <person name="Sander Lower S.E."/>
            <person name="Weng J.-K."/>
        </authorList>
    </citation>
    <scope>NUCLEOTIDE SEQUENCE</scope>
    <source>
        <strain evidence="2">TRF0915ILg1</strain>
        <tissue evidence="2">Whole body</tissue>
    </source>
</reference>
<dbReference type="InterPro" id="IPR029526">
    <property type="entry name" value="PGBD"/>
</dbReference>
<keyword evidence="3" id="KW-1185">Reference proteome</keyword>
<evidence type="ECO:0000313" key="3">
    <source>
        <dbReference type="Proteomes" id="UP000801492"/>
    </source>
</evidence>
<protein>
    <recommendedName>
        <fullName evidence="1">PiggyBac transposable element-derived protein domain-containing protein</fullName>
    </recommendedName>
</protein>
<accession>A0A8K0CFP7</accession>
<organism evidence="2 3">
    <name type="scientific">Ignelater luminosus</name>
    <name type="common">Cucubano</name>
    <name type="synonym">Pyrophorus luminosus</name>
    <dbReference type="NCBI Taxonomy" id="2038154"/>
    <lineage>
        <taxon>Eukaryota</taxon>
        <taxon>Metazoa</taxon>
        <taxon>Ecdysozoa</taxon>
        <taxon>Arthropoda</taxon>
        <taxon>Hexapoda</taxon>
        <taxon>Insecta</taxon>
        <taxon>Pterygota</taxon>
        <taxon>Neoptera</taxon>
        <taxon>Endopterygota</taxon>
        <taxon>Coleoptera</taxon>
        <taxon>Polyphaga</taxon>
        <taxon>Elateriformia</taxon>
        <taxon>Elateroidea</taxon>
        <taxon>Elateridae</taxon>
        <taxon>Agrypninae</taxon>
        <taxon>Pyrophorini</taxon>
        <taxon>Ignelater</taxon>
    </lineage>
</organism>
<dbReference type="PANTHER" id="PTHR47272:SF1">
    <property type="entry name" value="PIGGYBAC TRANSPOSABLE ELEMENT-DERIVED PROTEIN 3-LIKE"/>
    <property type="match status" value="1"/>
</dbReference>
<gene>
    <name evidence="2" type="ORF">ILUMI_19695</name>
</gene>
<dbReference type="PANTHER" id="PTHR47272">
    <property type="entry name" value="DDE_TNP_1_7 DOMAIN-CONTAINING PROTEIN"/>
    <property type="match status" value="1"/>
</dbReference>
<proteinExistence type="predicted"/>
<dbReference type="Pfam" id="PF13843">
    <property type="entry name" value="DDE_Tnp_1_7"/>
    <property type="match status" value="1"/>
</dbReference>
<dbReference type="Proteomes" id="UP000801492">
    <property type="component" value="Unassembled WGS sequence"/>
</dbReference>
<dbReference type="EMBL" id="VTPC01087526">
    <property type="protein sequence ID" value="KAF2886478.1"/>
    <property type="molecule type" value="Genomic_DNA"/>
</dbReference>
<evidence type="ECO:0000259" key="1">
    <source>
        <dbReference type="Pfam" id="PF13843"/>
    </source>
</evidence>